<feature type="transmembrane region" description="Helical" evidence="7">
    <location>
        <begin position="12"/>
        <end position="32"/>
    </location>
</feature>
<gene>
    <name evidence="8" type="ORF">UFOPK2683_00301</name>
    <name evidence="9" type="ORF">UFOPK3605_00667</name>
    <name evidence="10" type="ORF">UFOPK3897_00842</name>
    <name evidence="11" type="ORF">UFOPK4121_00675</name>
</gene>
<keyword evidence="6 7" id="KW-0472">Membrane</keyword>
<dbReference type="InterPro" id="IPR038430">
    <property type="entry name" value="NDAH_ubi_oxred_su3_sf"/>
</dbReference>
<dbReference type="Gene3D" id="1.20.58.1610">
    <property type="entry name" value="NADH:ubiquinone/plastoquinone oxidoreductase, chain 3"/>
    <property type="match status" value="1"/>
</dbReference>
<dbReference type="PANTHER" id="PTHR11058">
    <property type="entry name" value="NADH-UBIQUINONE OXIDOREDUCTASE CHAIN 3"/>
    <property type="match status" value="1"/>
</dbReference>
<dbReference type="PANTHER" id="PTHR11058:SF9">
    <property type="entry name" value="NADH-UBIQUINONE OXIDOREDUCTASE CHAIN 3"/>
    <property type="match status" value="1"/>
</dbReference>
<keyword evidence="4 7" id="KW-0812">Transmembrane</keyword>
<evidence type="ECO:0000256" key="4">
    <source>
        <dbReference type="ARBA" id="ARBA00022692"/>
    </source>
</evidence>
<feature type="transmembrane region" description="Helical" evidence="7">
    <location>
        <begin position="89"/>
        <end position="112"/>
    </location>
</feature>
<sequence>MTEFYREYLAVAVLIGAALALVGLMLGVGKLIRPVRPQADKYITYEAGSDPVGGWGQSNVRYYVYALLFVIFDVEAVFIFPWAVGLEPLGIFGLVEMMVFILILVLGLLYAWRKGVLRWA</sequence>
<evidence type="ECO:0000256" key="3">
    <source>
        <dbReference type="ARBA" id="ARBA00022448"/>
    </source>
</evidence>
<reference evidence="10" key="1">
    <citation type="submission" date="2020-05" db="EMBL/GenBank/DDBJ databases">
        <authorList>
            <person name="Chiriac C."/>
            <person name="Salcher M."/>
            <person name="Ghai R."/>
            <person name="Kavagutti S V."/>
        </authorList>
    </citation>
    <scope>NUCLEOTIDE SEQUENCE</scope>
</reference>
<dbReference type="EMBL" id="CAFBMM010000024">
    <property type="protein sequence ID" value="CAB4904360.1"/>
    <property type="molecule type" value="Genomic_DNA"/>
</dbReference>
<keyword evidence="3" id="KW-0813">Transport</keyword>
<evidence type="ECO:0000313" key="10">
    <source>
        <dbReference type="EMBL" id="CAB4976494.1"/>
    </source>
</evidence>
<proteinExistence type="inferred from homology"/>
<protein>
    <submittedName>
        <fullName evidence="10">Unannotated protein</fullName>
    </submittedName>
</protein>
<dbReference type="Pfam" id="PF00507">
    <property type="entry name" value="Oxidored_q4"/>
    <property type="match status" value="1"/>
</dbReference>
<dbReference type="EMBL" id="CAEZYK010000010">
    <property type="protein sequence ID" value="CAB4716494.1"/>
    <property type="molecule type" value="Genomic_DNA"/>
</dbReference>
<evidence type="ECO:0000313" key="8">
    <source>
        <dbReference type="EMBL" id="CAB4716494.1"/>
    </source>
</evidence>
<dbReference type="EMBL" id="CAFBPQ010000015">
    <property type="protein sequence ID" value="CAB5021299.1"/>
    <property type="molecule type" value="Genomic_DNA"/>
</dbReference>
<feature type="transmembrane region" description="Helical" evidence="7">
    <location>
        <begin position="62"/>
        <end position="83"/>
    </location>
</feature>
<evidence type="ECO:0000256" key="1">
    <source>
        <dbReference type="ARBA" id="ARBA00004141"/>
    </source>
</evidence>
<organism evidence="10">
    <name type="scientific">freshwater metagenome</name>
    <dbReference type="NCBI Taxonomy" id="449393"/>
    <lineage>
        <taxon>unclassified sequences</taxon>
        <taxon>metagenomes</taxon>
        <taxon>ecological metagenomes</taxon>
    </lineage>
</organism>
<accession>A0A6J7MFN8</accession>
<evidence type="ECO:0000256" key="7">
    <source>
        <dbReference type="SAM" id="Phobius"/>
    </source>
</evidence>
<evidence type="ECO:0000313" key="11">
    <source>
        <dbReference type="EMBL" id="CAB5021299.1"/>
    </source>
</evidence>
<evidence type="ECO:0000256" key="2">
    <source>
        <dbReference type="ARBA" id="ARBA00008472"/>
    </source>
</evidence>
<comment type="similarity">
    <text evidence="2">Belongs to the complex I subunit 3 family.</text>
</comment>
<dbReference type="GO" id="GO:0016651">
    <property type="term" value="F:oxidoreductase activity, acting on NAD(P)H"/>
    <property type="evidence" value="ECO:0007669"/>
    <property type="project" value="InterPro"/>
</dbReference>
<keyword evidence="5 7" id="KW-1133">Transmembrane helix</keyword>
<evidence type="ECO:0000256" key="6">
    <source>
        <dbReference type="ARBA" id="ARBA00023136"/>
    </source>
</evidence>
<dbReference type="GO" id="GO:0030964">
    <property type="term" value="C:NADH dehydrogenase complex"/>
    <property type="evidence" value="ECO:0007669"/>
    <property type="project" value="TreeGrafter"/>
</dbReference>
<dbReference type="AlphaFoldDB" id="A0A6J7MFN8"/>
<dbReference type="HAMAP" id="MF_01394">
    <property type="entry name" value="NDH1_NuoA"/>
    <property type="match status" value="1"/>
</dbReference>
<dbReference type="GO" id="GO:0008137">
    <property type="term" value="F:NADH dehydrogenase (ubiquinone) activity"/>
    <property type="evidence" value="ECO:0007669"/>
    <property type="project" value="InterPro"/>
</dbReference>
<name>A0A6J7MFN8_9ZZZZ</name>
<evidence type="ECO:0000313" key="9">
    <source>
        <dbReference type="EMBL" id="CAB4904360.1"/>
    </source>
</evidence>
<dbReference type="EMBL" id="CAFBOF010000014">
    <property type="protein sequence ID" value="CAB4976494.1"/>
    <property type="molecule type" value="Genomic_DNA"/>
</dbReference>
<dbReference type="InterPro" id="IPR000440">
    <property type="entry name" value="NADH_UbQ/plastoQ_OxRdtase_su3"/>
</dbReference>
<dbReference type="InterPro" id="IPR023043">
    <property type="entry name" value="NAD(P)H_OxRDtase_bac/plastid"/>
</dbReference>
<comment type="subcellular location">
    <subcellularLocation>
        <location evidence="1">Membrane</location>
        <topology evidence="1">Multi-pass membrane protein</topology>
    </subcellularLocation>
</comment>
<evidence type="ECO:0000256" key="5">
    <source>
        <dbReference type="ARBA" id="ARBA00022989"/>
    </source>
</evidence>